<dbReference type="AlphaFoldDB" id="A0A2J8QCB4"/>
<keyword evidence="2" id="KW-1133">Transmembrane helix</keyword>
<reference evidence="3 4" key="1">
    <citation type="submission" date="2017-12" db="EMBL/GenBank/DDBJ databases">
        <title>High-resolution comparative analysis of great ape genomes.</title>
        <authorList>
            <person name="Pollen A."/>
            <person name="Hastie A."/>
            <person name="Hormozdiari F."/>
            <person name="Dougherty M."/>
            <person name="Liu R."/>
            <person name="Chaisson M."/>
            <person name="Hoppe E."/>
            <person name="Hill C."/>
            <person name="Pang A."/>
            <person name="Hillier L."/>
            <person name="Baker C."/>
            <person name="Armstrong J."/>
            <person name="Shendure J."/>
            <person name="Paten B."/>
            <person name="Wilson R."/>
            <person name="Chao H."/>
            <person name="Schneider V."/>
            <person name="Ventura M."/>
            <person name="Kronenberg Z."/>
            <person name="Murali S."/>
            <person name="Gordon D."/>
            <person name="Cantsilieris S."/>
            <person name="Munson K."/>
            <person name="Nelson B."/>
            <person name="Raja A."/>
            <person name="Underwood J."/>
            <person name="Diekhans M."/>
            <person name="Fiddes I."/>
            <person name="Haussler D."/>
            <person name="Eichler E."/>
        </authorList>
    </citation>
    <scope>NUCLEOTIDE SEQUENCE [LARGE SCALE GENOMIC DNA]</scope>
    <source>
        <strain evidence="3">Yerkes chimp pedigree #C0471</strain>
    </source>
</reference>
<accession>A0A2J8QCB4</accession>
<evidence type="ECO:0000256" key="2">
    <source>
        <dbReference type="SAM" id="Phobius"/>
    </source>
</evidence>
<protein>
    <submittedName>
        <fullName evidence="3">TMEM262 isoform 6</fullName>
    </submittedName>
</protein>
<dbReference type="Proteomes" id="UP000236370">
    <property type="component" value="Unassembled WGS sequence"/>
</dbReference>
<dbReference type="EMBL" id="NBAG03000050">
    <property type="protein sequence ID" value="PNI93914.1"/>
    <property type="molecule type" value="Genomic_DNA"/>
</dbReference>
<comment type="caution">
    <text evidence="3">The sequence shown here is derived from an EMBL/GenBank/DDBJ whole genome shotgun (WGS) entry which is preliminary data.</text>
</comment>
<feature type="transmembrane region" description="Helical" evidence="2">
    <location>
        <begin position="52"/>
        <end position="73"/>
    </location>
</feature>
<evidence type="ECO:0000313" key="4">
    <source>
        <dbReference type="Proteomes" id="UP000236370"/>
    </source>
</evidence>
<dbReference type="InterPro" id="IPR040431">
    <property type="entry name" value="TM262"/>
</dbReference>
<dbReference type="SMR" id="A0A2J8QCB4"/>
<proteinExistence type="predicted"/>
<feature type="non-terminal residue" evidence="3">
    <location>
        <position position="1"/>
    </location>
</feature>
<keyword evidence="2" id="KW-0472">Membrane</keyword>
<feature type="region of interest" description="Disordered" evidence="1">
    <location>
        <begin position="90"/>
        <end position="112"/>
    </location>
</feature>
<gene>
    <name evidence="3" type="ORF">CK820_G0033981</name>
</gene>
<evidence type="ECO:0000256" key="1">
    <source>
        <dbReference type="SAM" id="MobiDB-lite"/>
    </source>
</evidence>
<dbReference type="PANTHER" id="PTHR37998:SF1">
    <property type="entry name" value="CATION CHANNEL SPERM-ASSOCIATED AUXILIARY SUBUNIT TMEM262"/>
    <property type="match status" value="1"/>
</dbReference>
<organism evidence="3 4">
    <name type="scientific">Pan troglodytes</name>
    <name type="common">Chimpanzee</name>
    <dbReference type="NCBI Taxonomy" id="9598"/>
    <lineage>
        <taxon>Eukaryota</taxon>
        <taxon>Metazoa</taxon>
        <taxon>Chordata</taxon>
        <taxon>Craniata</taxon>
        <taxon>Vertebrata</taxon>
        <taxon>Euteleostomi</taxon>
        <taxon>Mammalia</taxon>
        <taxon>Eutheria</taxon>
        <taxon>Euarchontoglires</taxon>
        <taxon>Primates</taxon>
        <taxon>Haplorrhini</taxon>
        <taxon>Catarrhini</taxon>
        <taxon>Hominidae</taxon>
        <taxon>Pan</taxon>
    </lineage>
</organism>
<evidence type="ECO:0000313" key="3">
    <source>
        <dbReference type="EMBL" id="PNI93914.1"/>
    </source>
</evidence>
<keyword evidence="2" id="KW-0812">Transmembrane</keyword>
<feature type="transmembrane region" description="Helical" evidence="2">
    <location>
        <begin position="12"/>
        <end position="32"/>
    </location>
</feature>
<sequence>LQDRIATFFFPKGMMLTTAALMLFFLHLGIFIRDVHNFCITYHYDHMSFHYTVVLMFSQVISICWAAMGSLYAEMTENNAQRSHVLQPPVLGVSGHRVPGGAPLRPGESEQG</sequence>
<name>A0A2J8QCB4_PANTR</name>
<dbReference type="PANTHER" id="PTHR37998">
    <property type="entry name" value="TRANSMEMBRANE PROTEIN 262"/>
    <property type="match status" value="1"/>
</dbReference>